<accession>A0A512N9T6</accession>
<dbReference type="AlphaFoldDB" id="A0A512N9T6"/>
<dbReference type="InterPro" id="IPR011047">
    <property type="entry name" value="Quinoprotein_ADH-like_sf"/>
</dbReference>
<dbReference type="PROSITE" id="PS50082">
    <property type="entry name" value="WD_REPEATS_2"/>
    <property type="match status" value="1"/>
</dbReference>
<keyword evidence="3" id="KW-1185">Reference proteome</keyword>
<dbReference type="InterPro" id="IPR001680">
    <property type="entry name" value="WD40_rpt"/>
</dbReference>
<reference evidence="2 3" key="1">
    <citation type="submission" date="2019-07" db="EMBL/GenBank/DDBJ databases">
        <title>Whole genome shotgun sequence of Reyranella soli NBRC 108950.</title>
        <authorList>
            <person name="Hosoyama A."/>
            <person name="Uohara A."/>
            <person name="Ohji S."/>
            <person name="Ichikawa N."/>
        </authorList>
    </citation>
    <scope>NUCLEOTIDE SEQUENCE [LARGE SCALE GENOMIC DNA]</scope>
    <source>
        <strain evidence="2 3">NBRC 108950</strain>
    </source>
</reference>
<dbReference type="SUPFAM" id="SSF50998">
    <property type="entry name" value="Quinoprotein alcohol dehydrogenase-like"/>
    <property type="match status" value="1"/>
</dbReference>
<feature type="repeat" description="WD" evidence="1">
    <location>
        <begin position="192"/>
        <end position="224"/>
    </location>
</feature>
<evidence type="ECO:0000256" key="1">
    <source>
        <dbReference type="PROSITE-ProRule" id="PRU00221"/>
    </source>
</evidence>
<sequence>MKLDLSNPAWHQTLPPGRAVAGDAPVAACAFSKDGSIAAFALGDGRVRLLPGDINAGETPAAEPLHGGVVLALVGDPAGDGFVSGGDDGRLLRIATDGTASEIVNQKGKWFEHLAGHRATGAVAASAGKTAFVVKGGEVKEFGPHESTVAGLDFSKDGSRIACAHYGGVTVWSIGQVTLPPRKFVWRGSHVALKWSTDGKFIATGTQENDIHVWRMAQATDMRMQGYPAKVKSLSWTADARFLYTSAQPVFTAWPFSGKGPEGKPPLQFGEEGAGLISVVAAHPAAEFVAGGYDSGELQLGDIKTRRSVVLKMADGSAITGLAWSPDGYKLAVGNEAGTLLVLDLRR</sequence>
<organism evidence="2 3">
    <name type="scientific">Reyranella soli</name>
    <dbReference type="NCBI Taxonomy" id="1230389"/>
    <lineage>
        <taxon>Bacteria</taxon>
        <taxon>Pseudomonadati</taxon>
        <taxon>Pseudomonadota</taxon>
        <taxon>Alphaproteobacteria</taxon>
        <taxon>Hyphomicrobiales</taxon>
        <taxon>Reyranellaceae</taxon>
        <taxon>Reyranella</taxon>
    </lineage>
</organism>
<evidence type="ECO:0000313" key="2">
    <source>
        <dbReference type="EMBL" id="GEP55747.1"/>
    </source>
</evidence>
<comment type="caution">
    <text evidence="2">The sequence shown here is derived from an EMBL/GenBank/DDBJ whole genome shotgun (WGS) entry which is preliminary data.</text>
</comment>
<dbReference type="RefSeq" id="WP_147149828.1">
    <property type="nucleotide sequence ID" value="NZ_BKAJ01000045.1"/>
</dbReference>
<dbReference type="EMBL" id="BKAJ01000045">
    <property type="protein sequence ID" value="GEP55747.1"/>
    <property type="molecule type" value="Genomic_DNA"/>
</dbReference>
<proteinExistence type="predicted"/>
<evidence type="ECO:0008006" key="4">
    <source>
        <dbReference type="Google" id="ProtNLM"/>
    </source>
</evidence>
<name>A0A512N9T6_9HYPH</name>
<dbReference type="Gene3D" id="2.130.10.10">
    <property type="entry name" value="YVTN repeat-like/Quinoprotein amine dehydrogenase"/>
    <property type="match status" value="3"/>
</dbReference>
<dbReference type="PANTHER" id="PTHR19879:SF1">
    <property type="entry name" value="CANNONBALL-RELATED"/>
    <property type="match status" value="1"/>
</dbReference>
<protein>
    <recommendedName>
        <fullName evidence="4">Anaphase-promoting complex subunit 4 WD40 domain-containing protein</fullName>
    </recommendedName>
</protein>
<dbReference type="OrthoDB" id="9814620at2"/>
<dbReference type="InterPro" id="IPR015943">
    <property type="entry name" value="WD40/YVTN_repeat-like_dom_sf"/>
</dbReference>
<dbReference type="Proteomes" id="UP000321058">
    <property type="component" value="Unassembled WGS sequence"/>
</dbReference>
<dbReference type="GO" id="GO:0006367">
    <property type="term" value="P:transcription initiation at RNA polymerase II promoter"/>
    <property type="evidence" value="ECO:0007669"/>
    <property type="project" value="TreeGrafter"/>
</dbReference>
<dbReference type="Pfam" id="PF00400">
    <property type="entry name" value="WD40"/>
    <property type="match status" value="3"/>
</dbReference>
<keyword evidence="1" id="KW-0853">WD repeat</keyword>
<evidence type="ECO:0000313" key="3">
    <source>
        <dbReference type="Proteomes" id="UP000321058"/>
    </source>
</evidence>
<dbReference type="SMART" id="SM00320">
    <property type="entry name" value="WD40"/>
    <property type="match status" value="5"/>
</dbReference>
<dbReference type="PANTHER" id="PTHR19879">
    <property type="entry name" value="TRANSCRIPTION INITIATION FACTOR TFIID"/>
    <property type="match status" value="1"/>
</dbReference>
<gene>
    <name evidence="2" type="ORF">RSO01_29130</name>
</gene>